<organism evidence="7 8">
    <name type="scientific">Canna indica</name>
    <name type="common">Indian-shot</name>
    <dbReference type="NCBI Taxonomy" id="4628"/>
    <lineage>
        <taxon>Eukaryota</taxon>
        <taxon>Viridiplantae</taxon>
        <taxon>Streptophyta</taxon>
        <taxon>Embryophyta</taxon>
        <taxon>Tracheophyta</taxon>
        <taxon>Spermatophyta</taxon>
        <taxon>Magnoliopsida</taxon>
        <taxon>Liliopsida</taxon>
        <taxon>Zingiberales</taxon>
        <taxon>Cannaceae</taxon>
        <taxon>Canna</taxon>
    </lineage>
</organism>
<dbReference type="InterPro" id="IPR026896">
    <property type="entry name" value="CSTF_C"/>
</dbReference>
<evidence type="ECO:0000313" key="7">
    <source>
        <dbReference type="EMBL" id="WOK91532.1"/>
    </source>
</evidence>
<dbReference type="GO" id="GO:0031124">
    <property type="term" value="P:mRNA 3'-end processing"/>
    <property type="evidence" value="ECO:0007669"/>
    <property type="project" value="InterPro"/>
</dbReference>
<feature type="domain" description="Cleavage stimulation factor subunit 2 hinge" evidence="6">
    <location>
        <begin position="6"/>
        <end position="76"/>
    </location>
</feature>
<feature type="compositionally biased region" description="Pro residues" evidence="4">
    <location>
        <begin position="277"/>
        <end position="289"/>
    </location>
</feature>
<dbReference type="Proteomes" id="UP001327560">
    <property type="component" value="Chromosome 1"/>
</dbReference>
<feature type="compositionally biased region" description="Low complexity" evidence="4">
    <location>
        <begin position="1"/>
        <end position="12"/>
    </location>
</feature>
<name>A0AAQ3JMC9_9LILI</name>
<dbReference type="FunFam" id="1.10.20.70:FF:000001">
    <property type="entry name" value="Cleavage stimulation factor subunit 2"/>
    <property type="match status" value="1"/>
</dbReference>
<feature type="compositionally biased region" description="Polar residues" evidence="4">
    <location>
        <begin position="307"/>
        <end position="316"/>
    </location>
</feature>
<evidence type="ECO:0000256" key="4">
    <source>
        <dbReference type="SAM" id="MobiDB-lite"/>
    </source>
</evidence>
<evidence type="ECO:0000259" key="6">
    <source>
        <dbReference type="Pfam" id="PF14327"/>
    </source>
</evidence>
<evidence type="ECO:0000259" key="5">
    <source>
        <dbReference type="Pfam" id="PF14304"/>
    </source>
</evidence>
<dbReference type="InterPro" id="IPR025742">
    <property type="entry name" value="CSTF2_hinge"/>
</dbReference>
<feature type="region of interest" description="Disordered" evidence="4">
    <location>
        <begin position="225"/>
        <end position="248"/>
    </location>
</feature>
<comment type="subcellular location">
    <subcellularLocation>
        <location evidence="1">Nucleus</location>
    </subcellularLocation>
</comment>
<accession>A0AAQ3JMC9</accession>
<protein>
    <submittedName>
        <fullName evidence="7">Uncharacterized protein</fullName>
    </submittedName>
</protein>
<dbReference type="GO" id="GO:0003723">
    <property type="term" value="F:RNA binding"/>
    <property type="evidence" value="ECO:0007669"/>
    <property type="project" value="UniProtKB-KW"/>
</dbReference>
<keyword evidence="3" id="KW-0539">Nucleus</keyword>
<keyword evidence="2" id="KW-0694">RNA-binding</keyword>
<proteinExistence type="predicted"/>
<evidence type="ECO:0000313" key="8">
    <source>
        <dbReference type="Proteomes" id="UP001327560"/>
    </source>
</evidence>
<gene>
    <name evidence="7" type="ORF">Cni_G00223</name>
</gene>
<feature type="region of interest" description="Disordered" evidence="4">
    <location>
        <begin position="1"/>
        <end position="20"/>
    </location>
</feature>
<dbReference type="InterPro" id="IPR038192">
    <property type="entry name" value="CSTF_C_sf"/>
</dbReference>
<evidence type="ECO:0000256" key="1">
    <source>
        <dbReference type="ARBA" id="ARBA00004123"/>
    </source>
</evidence>
<feature type="domain" description="Transcription termination and cleavage factor C-terminal" evidence="5">
    <location>
        <begin position="366"/>
        <end position="398"/>
    </location>
</feature>
<evidence type="ECO:0000256" key="3">
    <source>
        <dbReference type="ARBA" id="ARBA00023242"/>
    </source>
</evidence>
<dbReference type="PANTHER" id="PTHR47866">
    <property type="entry name" value="HYDROXYPROLINE-RICH GLYCOPROTEIN FAMILY PROTEIN"/>
    <property type="match status" value="1"/>
</dbReference>
<feature type="region of interest" description="Disordered" evidence="4">
    <location>
        <begin position="261"/>
        <end position="344"/>
    </location>
</feature>
<dbReference type="PANTHER" id="PTHR47866:SF2">
    <property type="entry name" value="HYDROXYPROLINE-RICH GLYCOPROTEIN FAMILY PROTEIN"/>
    <property type="match status" value="1"/>
</dbReference>
<evidence type="ECO:0000256" key="2">
    <source>
        <dbReference type="ARBA" id="ARBA00022884"/>
    </source>
</evidence>
<reference evidence="7 8" key="1">
    <citation type="submission" date="2023-10" db="EMBL/GenBank/DDBJ databases">
        <title>Chromosome-scale genome assembly provides insights into flower coloration mechanisms of Canna indica.</title>
        <authorList>
            <person name="Li C."/>
        </authorList>
    </citation>
    <scope>NUCLEOTIDE SEQUENCE [LARGE SCALE GENOMIC DNA]</scope>
    <source>
        <tissue evidence="7">Flower</tissue>
    </source>
</reference>
<feature type="compositionally biased region" description="Low complexity" evidence="4">
    <location>
        <begin position="121"/>
        <end position="137"/>
    </location>
</feature>
<dbReference type="AlphaFoldDB" id="A0AAQ3JMC9"/>
<dbReference type="EMBL" id="CP136890">
    <property type="protein sequence ID" value="WOK91532.1"/>
    <property type="molecule type" value="Genomic_DNA"/>
</dbReference>
<dbReference type="Pfam" id="PF14327">
    <property type="entry name" value="CSTF2_hinge"/>
    <property type="match status" value="1"/>
</dbReference>
<feature type="region of interest" description="Disordered" evidence="4">
    <location>
        <begin position="88"/>
        <end position="156"/>
    </location>
</feature>
<dbReference type="GO" id="GO:0005634">
    <property type="term" value="C:nucleus"/>
    <property type="evidence" value="ECO:0007669"/>
    <property type="project" value="UniProtKB-SubCell"/>
</dbReference>
<keyword evidence="8" id="KW-1185">Reference proteome</keyword>
<dbReference type="Gene3D" id="1.10.20.70">
    <property type="entry name" value="Transcription termination and cleavage factor, C-terminal domain"/>
    <property type="match status" value="1"/>
</dbReference>
<feature type="compositionally biased region" description="Polar residues" evidence="4">
    <location>
        <begin position="145"/>
        <end position="156"/>
    </location>
</feature>
<sequence length="398" mass="43046">MAMQQSQQQQQQHGNSFTSPLAGLPKAQLYDIMSQVKALIDQNQQQARQILIDNPMLTRALFQAQIMLGMVQPPNVMLNIQQNPLQQQPAQVGPLPSVQSSQTLPAKVGAQSEPNSSQTMIPARQQQPPQPSISMPLPSIPPSTFPSQAPSGLSAPQTKSFLNVQAPSMPPVQSSQIPNVSLPAPPPPHYSTLPPHLPMAPIQLQQALQNPGLFNQSLQPPLPFHPRPVAMPPFTHQLHPQMPHTLGLQHSNAPQLLLSQPLFHSGIPPSSFLQGQPPRPSQPPGPPPQRLYQQAGSSHVGPDYGTQAGTSMQTDRGSPWGPGPSETTAAGTQLLGPPPMASGQMASCFSVQQPRTPALTPEMEKTLLQQVMSLTPEQINLLPPEQRNQVLQLQEMLR</sequence>
<dbReference type="Pfam" id="PF14304">
    <property type="entry name" value="CSTF_C"/>
    <property type="match status" value="1"/>
</dbReference>